<evidence type="ECO:0000313" key="2">
    <source>
        <dbReference type="EMBL" id="SPC73221.1"/>
    </source>
</evidence>
<reference evidence="2" key="1">
    <citation type="submission" date="2018-02" db="EMBL/GenBank/DDBJ databases">
        <authorList>
            <person name="Cohen D.B."/>
            <person name="Kent A.D."/>
        </authorList>
    </citation>
    <scope>NUCLEOTIDE SEQUENCE</scope>
</reference>
<dbReference type="AlphaFoldDB" id="A0A2N9EEX3"/>
<feature type="region of interest" description="Disordered" evidence="1">
    <location>
        <begin position="1"/>
        <end position="87"/>
    </location>
</feature>
<protein>
    <submittedName>
        <fullName evidence="2">Uncharacterized protein</fullName>
    </submittedName>
</protein>
<gene>
    <name evidence="2" type="ORF">FSB_LOCUS1103</name>
</gene>
<accession>A0A2N9EEX3</accession>
<evidence type="ECO:0000256" key="1">
    <source>
        <dbReference type="SAM" id="MobiDB-lite"/>
    </source>
</evidence>
<dbReference type="EMBL" id="OIVN01000047">
    <property type="protein sequence ID" value="SPC73221.1"/>
    <property type="molecule type" value="Genomic_DNA"/>
</dbReference>
<organism evidence="2">
    <name type="scientific">Fagus sylvatica</name>
    <name type="common">Beechnut</name>
    <dbReference type="NCBI Taxonomy" id="28930"/>
    <lineage>
        <taxon>Eukaryota</taxon>
        <taxon>Viridiplantae</taxon>
        <taxon>Streptophyta</taxon>
        <taxon>Embryophyta</taxon>
        <taxon>Tracheophyta</taxon>
        <taxon>Spermatophyta</taxon>
        <taxon>Magnoliopsida</taxon>
        <taxon>eudicotyledons</taxon>
        <taxon>Gunneridae</taxon>
        <taxon>Pentapetalae</taxon>
        <taxon>rosids</taxon>
        <taxon>fabids</taxon>
        <taxon>Fagales</taxon>
        <taxon>Fagaceae</taxon>
        <taxon>Fagus</taxon>
    </lineage>
</organism>
<name>A0A2N9EEX3_FAGSY</name>
<proteinExistence type="predicted"/>
<sequence>MAKSRLVTHPHDLSSKIIRRSSPRTQPRAPPIAPLSLSLHLADRKPSLAKIPRPNPDRQPTLATQPHNPVNPPPQPTQPHWIGSSDL</sequence>